<dbReference type="AlphaFoldDB" id="A0A5M3M6H7"/>
<feature type="transmembrane region" description="Helical" evidence="1">
    <location>
        <begin position="132"/>
        <end position="152"/>
    </location>
</feature>
<dbReference type="EMBL" id="JH711590">
    <property type="protein sequence ID" value="EIW74938.1"/>
    <property type="molecule type" value="Genomic_DNA"/>
</dbReference>
<keyword evidence="1" id="KW-0472">Membrane</keyword>
<dbReference type="Proteomes" id="UP000053558">
    <property type="component" value="Unassembled WGS sequence"/>
</dbReference>
<feature type="transmembrane region" description="Helical" evidence="1">
    <location>
        <begin position="79"/>
        <end position="101"/>
    </location>
</feature>
<name>A0A5M3M6H7_CONPW</name>
<proteinExistence type="predicted"/>
<dbReference type="KEGG" id="cput:CONPUDRAFT_77729"/>
<keyword evidence="1" id="KW-0812">Transmembrane</keyword>
<evidence type="ECO:0000256" key="1">
    <source>
        <dbReference type="SAM" id="Phobius"/>
    </source>
</evidence>
<organism evidence="2 3">
    <name type="scientific">Coniophora puteana (strain RWD-64-598)</name>
    <name type="common">Brown rot fungus</name>
    <dbReference type="NCBI Taxonomy" id="741705"/>
    <lineage>
        <taxon>Eukaryota</taxon>
        <taxon>Fungi</taxon>
        <taxon>Dikarya</taxon>
        <taxon>Basidiomycota</taxon>
        <taxon>Agaricomycotina</taxon>
        <taxon>Agaricomycetes</taxon>
        <taxon>Agaricomycetidae</taxon>
        <taxon>Boletales</taxon>
        <taxon>Coniophorineae</taxon>
        <taxon>Coniophoraceae</taxon>
        <taxon>Coniophora</taxon>
    </lineage>
</organism>
<evidence type="ECO:0000313" key="3">
    <source>
        <dbReference type="Proteomes" id="UP000053558"/>
    </source>
</evidence>
<evidence type="ECO:0000313" key="2">
    <source>
        <dbReference type="EMBL" id="EIW74938.1"/>
    </source>
</evidence>
<feature type="transmembrane region" description="Helical" evidence="1">
    <location>
        <begin position="173"/>
        <end position="191"/>
    </location>
</feature>
<feature type="transmembrane region" description="Helical" evidence="1">
    <location>
        <begin position="197"/>
        <end position="217"/>
    </location>
</feature>
<keyword evidence="1" id="KW-1133">Transmembrane helix</keyword>
<comment type="caution">
    <text evidence="2">The sequence shown here is derived from an EMBL/GenBank/DDBJ whole genome shotgun (WGS) entry which is preliminary data.</text>
</comment>
<protein>
    <submittedName>
        <fullName evidence="2">Uncharacterized protein</fullName>
    </submittedName>
</protein>
<keyword evidence="3" id="KW-1185">Reference proteome</keyword>
<sequence length="239" mass="26497">MPATWLDPLSPYLGTIHSGSWTYRRSAFYLGLTLAMVKLWNTKLKLPKLLFFFYRYFSLLVCSVWVFKIISWLCAEDRFVVAPVTAMFFACGGCFIGGAIADLPLSHVLQPELGMCIINELSLTPYLTSVPVMSMDFVLVLLIGGKSIAYQMNVPNKKWMGANLMKTLAQRAFLCYLCIFLATLLQLVLFLTNPVFLSISAGIMFTLLPIAINRLVLGLHQMSASDLASSGAASKHFGV</sequence>
<accession>A0A5M3M6H7</accession>
<dbReference type="RefSeq" id="XP_007774993.1">
    <property type="nucleotide sequence ID" value="XM_007776803.1"/>
</dbReference>
<dbReference type="OrthoDB" id="3256800at2759"/>
<dbReference type="GeneID" id="19209649"/>
<feature type="transmembrane region" description="Helical" evidence="1">
    <location>
        <begin position="49"/>
        <end position="67"/>
    </location>
</feature>
<gene>
    <name evidence="2" type="ORF">CONPUDRAFT_77729</name>
</gene>
<reference evidence="3" key="1">
    <citation type="journal article" date="2012" name="Science">
        <title>The Paleozoic origin of enzymatic lignin decomposition reconstructed from 31 fungal genomes.</title>
        <authorList>
            <person name="Floudas D."/>
            <person name="Binder M."/>
            <person name="Riley R."/>
            <person name="Barry K."/>
            <person name="Blanchette R.A."/>
            <person name="Henrissat B."/>
            <person name="Martinez A.T."/>
            <person name="Otillar R."/>
            <person name="Spatafora J.W."/>
            <person name="Yadav J.S."/>
            <person name="Aerts A."/>
            <person name="Benoit I."/>
            <person name="Boyd A."/>
            <person name="Carlson A."/>
            <person name="Copeland A."/>
            <person name="Coutinho P.M."/>
            <person name="de Vries R.P."/>
            <person name="Ferreira P."/>
            <person name="Findley K."/>
            <person name="Foster B."/>
            <person name="Gaskell J."/>
            <person name="Glotzer D."/>
            <person name="Gorecki P."/>
            <person name="Heitman J."/>
            <person name="Hesse C."/>
            <person name="Hori C."/>
            <person name="Igarashi K."/>
            <person name="Jurgens J.A."/>
            <person name="Kallen N."/>
            <person name="Kersten P."/>
            <person name="Kohler A."/>
            <person name="Kuees U."/>
            <person name="Kumar T.K.A."/>
            <person name="Kuo A."/>
            <person name="LaButti K."/>
            <person name="Larrondo L.F."/>
            <person name="Lindquist E."/>
            <person name="Ling A."/>
            <person name="Lombard V."/>
            <person name="Lucas S."/>
            <person name="Lundell T."/>
            <person name="Martin R."/>
            <person name="McLaughlin D.J."/>
            <person name="Morgenstern I."/>
            <person name="Morin E."/>
            <person name="Murat C."/>
            <person name="Nagy L.G."/>
            <person name="Nolan M."/>
            <person name="Ohm R.A."/>
            <person name="Patyshakuliyeva A."/>
            <person name="Rokas A."/>
            <person name="Ruiz-Duenas F.J."/>
            <person name="Sabat G."/>
            <person name="Salamov A."/>
            <person name="Samejima M."/>
            <person name="Schmutz J."/>
            <person name="Slot J.C."/>
            <person name="St John F."/>
            <person name="Stenlid J."/>
            <person name="Sun H."/>
            <person name="Sun S."/>
            <person name="Syed K."/>
            <person name="Tsang A."/>
            <person name="Wiebenga A."/>
            <person name="Young D."/>
            <person name="Pisabarro A."/>
            <person name="Eastwood D.C."/>
            <person name="Martin F."/>
            <person name="Cullen D."/>
            <person name="Grigoriev I.V."/>
            <person name="Hibbett D.S."/>
        </authorList>
    </citation>
    <scope>NUCLEOTIDE SEQUENCE [LARGE SCALE GENOMIC DNA]</scope>
    <source>
        <strain evidence="3">RWD-64-598 SS2</strain>
    </source>
</reference>